<reference evidence="3" key="2">
    <citation type="submission" date="2025-08" db="UniProtKB">
        <authorList>
            <consortium name="RefSeq"/>
        </authorList>
    </citation>
    <scope>IDENTIFICATION</scope>
    <source>
        <tissue evidence="3">Stem</tissue>
    </source>
</reference>
<reference evidence="2" key="1">
    <citation type="submission" date="2025-05" db="UniProtKB">
        <authorList>
            <consortium name="RefSeq"/>
        </authorList>
    </citation>
    <scope>NUCLEOTIDE SEQUENCE [LARGE SCALE GENOMIC DNA]</scope>
</reference>
<dbReference type="PANTHER" id="PTHR24559:SF450">
    <property type="entry name" value="RNA-DIRECTED DNA POLYMERASE HOMOLOG"/>
    <property type="match status" value="1"/>
</dbReference>
<dbReference type="GeneID" id="127148538"/>
<dbReference type="PANTHER" id="PTHR24559">
    <property type="entry name" value="TRANSPOSON TY3-I GAG-POL POLYPROTEIN"/>
    <property type="match status" value="1"/>
</dbReference>
<protein>
    <submittedName>
        <fullName evidence="3">Uncharacterized protein LOC127148538</fullName>
    </submittedName>
</protein>
<dbReference type="Gene3D" id="3.30.70.270">
    <property type="match status" value="1"/>
</dbReference>
<organism evidence="2 3">
    <name type="scientific">Cucumis melo</name>
    <name type="common">Muskmelon</name>
    <dbReference type="NCBI Taxonomy" id="3656"/>
    <lineage>
        <taxon>Eukaryota</taxon>
        <taxon>Viridiplantae</taxon>
        <taxon>Streptophyta</taxon>
        <taxon>Embryophyta</taxon>
        <taxon>Tracheophyta</taxon>
        <taxon>Spermatophyta</taxon>
        <taxon>Magnoliopsida</taxon>
        <taxon>eudicotyledons</taxon>
        <taxon>Gunneridae</taxon>
        <taxon>Pentapetalae</taxon>
        <taxon>rosids</taxon>
        <taxon>fabids</taxon>
        <taxon>Cucurbitales</taxon>
        <taxon>Cucurbitaceae</taxon>
        <taxon>Benincaseae</taxon>
        <taxon>Cucumis</taxon>
    </lineage>
</organism>
<dbReference type="RefSeq" id="XP_050938558.1">
    <property type="nucleotide sequence ID" value="XM_051082601.1"/>
</dbReference>
<proteinExistence type="predicted"/>
<evidence type="ECO:0000313" key="3">
    <source>
        <dbReference type="RefSeq" id="XP_050938558.1"/>
    </source>
</evidence>
<dbReference type="CDD" id="cd00303">
    <property type="entry name" value="retropepsin_like"/>
    <property type="match status" value="1"/>
</dbReference>
<sequence>MCGITVVGLNDPETMKVRGRLQDKHIVILIDCGATHNFVSEKLVKRLQLPIKDTAHYGVILGTGTTIQGKGICESLEVQMKEWTIKEDFLPLELGRVDIILGMQWIYLLGVTVLDWKNLTLAFNDKDKQICIRGMSTWDEQDHGFLIECKTIAVASSNDTIREEKAKYGMGVQKNRWRFCVDYTTLNNVTVPDKFPIPVVEELFDELSGVTFFTKIDLKSGYHHIRMAEEDVEKTAFKTHEGYYEFLVMPFGLTNAPATF</sequence>
<dbReference type="InterPro" id="IPR043128">
    <property type="entry name" value="Rev_trsase/Diguanyl_cyclase"/>
</dbReference>
<dbReference type="Gene3D" id="2.40.70.10">
    <property type="entry name" value="Acid Proteases"/>
    <property type="match status" value="1"/>
</dbReference>
<dbReference type="InterPro" id="IPR043502">
    <property type="entry name" value="DNA/RNA_pol_sf"/>
</dbReference>
<dbReference type="CDD" id="cd01647">
    <property type="entry name" value="RT_LTR"/>
    <property type="match status" value="1"/>
</dbReference>
<dbReference type="SUPFAM" id="SSF56672">
    <property type="entry name" value="DNA/RNA polymerases"/>
    <property type="match status" value="1"/>
</dbReference>
<dbReference type="SUPFAM" id="SSF50630">
    <property type="entry name" value="Acid proteases"/>
    <property type="match status" value="1"/>
</dbReference>
<name>A0ABM3KLA1_CUCME</name>
<dbReference type="Proteomes" id="UP001652600">
    <property type="component" value="Chromosome 1"/>
</dbReference>
<dbReference type="Pfam" id="PF08284">
    <property type="entry name" value="RVP_2"/>
    <property type="match status" value="1"/>
</dbReference>
<dbReference type="Gene3D" id="3.10.10.10">
    <property type="entry name" value="HIV Type 1 Reverse Transcriptase, subunit A, domain 1"/>
    <property type="match status" value="1"/>
</dbReference>
<feature type="domain" description="Reverse transcriptase" evidence="1">
    <location>
        <begin position="174"/>
        <end position="260"/>
    </location>
</feature>
<evidence type="ECO:0000259" key="1">
    <source>
        <dbReference type="Pfam" id="PF00078"/>
    </source>
</evidence>
<evidence type="ECO:0000313" key="2">
    <source>
        <dbReference type="Proteomes" id="UP001652600"/>
    </source>
</evidence>
<dbReference type="Pfam" id="PF00078">
    <property type="entry name" value="RVT_1"/>
    <property type="match status" value="1"/>
</dbReference>
<dbReference type="InterPro" id="IPR053134">
    <property type="entry name" value="RNA-dir_DNA_polymerase"/>
</dbReference>
<keyword evidence="2" id="KW-1185">Reference proteome</keyword>
<dbReference type="InterPro" id="IPR000477">
    <property type="entry name" value="RT_dom"/>
</dbReference>
<accession>A0ABM3KLA1</accession>
<dbReference type="InterPro" id="IPR021109">
    <property type="entry name" value="Peptidase_aspartic_dom_sf"/>
</dbReference>
<gene>
    <name evidence="3" type="primary">LOC127148538</name>
</gene>